<organism evidence="7 8">
    <name type="scientific">Phytoactinopolyspora halophila</name>
    <dbReference type="NCBI Taxonomy" id="1981511"/>
    <lineage>
        <taxon>Bacteria</taxon>
        <taxon>Bacillati</taxon>
        <taxon>Actinomycetota</taxon>
        <taxon>Actinomycetes</taxon>
        <taxon>Jiangellales</taxon>
        <taxon>Jiangellaceae</taxon>
        <taxon>Phytoactinopolyspora</taxon>
    </lineage>
</organism>
<dbReference type="SUPFAM" id="SSF51735">
    <property type="entry name" value="NAD(P)-binding Rossmann-fold domains"/>
    <property type="match status" value="1"/>
</dbReference>
<dbReference type="InterPro" id="IPR029154">
    <property type="entry name" value="HIBADH-like_NADP-bd"/>
</dbReference>
<evidence type="ECO:0000256" key="1">
    <source>
        <dbReference type="ARBA" id="ARBA00009080"/>
    </source>
</evidence>
<protein>
    <submittedName>
        <fullName evidence="7">Sulfolactaldehyde 3-reductase</fullName>
    </submittedName>
</protein>
<keyword evidence="8" id="KW-1185">Reference proteome</keyword>
<dbReference type="SUPFAM" id="SSF48179">
    <property type="entry name" value="6-phosphogluconate dehydrogenase C-terminal domain-like"/>
    <property type="match status" value="1"/>
</dbReference>
<dbReference type="GO" id="GO:0016616">
    <property type="term" value="F:oxidoreductase activity, acting on the CH-OH group of donors, NAD or NADP as acceptor"/>
    <property type="evidence" value="ECO:0007669"/>
    <property type="project" value="TreeGrafter"/>
</dbReference>
<dbReference type="Proteomes" id="UP000250462">
    <property type="component" value="Unassembled WGS sequence"/>
</dbReference>
<name>A0A329QCW4_9ACTN</name>
<evidence type="ECO:0000259" key="6">
    <source>
        <dbReference type="Pfam" id="PF14833"/>
    </source>
</evidence>
<evidence type="ECO:0000259" key="5">
    <source>
        <dbReference type="Pfam" id="PF03446"/>
    </source>
</evidence>
<comment type="similarity">
    <text evidence="1">Belongs to the HIBADH-related family.</text>
</comment>
<keyword evidence="3" id="KW-0520">NAD</keyword>
<dbReference type="PROSITE" id="PS00895">
    <property type="entry name" value="3_HYDROXYISOBUT_DH"/>
    <property type="match status" value="1"/>
</dbReference>
<feature type="domain" description="3-hydroxyisobutyrate dehydrogenase-like NAD-binding" evidence="6">
    <location>
        <begin position="166"/>
        <end position="280"/>
    </location>
</feature>
<dbReference type="InterPro" id="IPR036291">
    <property type="entry name" value="NAD(P)-bd_dom_sf"/>
</dbReference>
<feature type="active site" evidence="4">
    <location>
        <position position="172"/>
    </location>
</feature>
<dbReference type="Pfam" id="PF03446">
    <property type="entry name" value="NAD_binding_2"/>
    <property type="match status" value="1"/>
</dbReference>
<accession>A0A329QCW4</accession>
<dbReference type="InterPro" id="IPR006115">
    <property type="entry name" value="6PGDH_NADP-bd"/>
</dbReference>
<proteinExistence type="inferred from homology"/>
<dbReference type="PIRSF" id="PIRSF000103">
    <property type="entry name" value="HIBADH"/>
    <property type="match status" value="1"/>
</dbReference>
<keyword evidence="2" id="KW-0560">Oxidoreductase</keyword>
<dbReference type="Pfam" id="PF14833">
    <property type="entry name" value="NAD_binding_11"/>
    <property type="match status" value="1"/>
</dbReference>
<dbReference type="GO" id="GO:0050661">
    <property type="term" value="F:NADP binding"/>
    <property type="evidence" value="ECO:0007669"/>
    <property type="project" value="InterPro"/>
</dbReference>
<dbReference type="OrthoDB" id="3185659at2"/>
<reference evidence="7 8" key="1">
    <citation type="submission" date="2018-06" db="EMBL/GenBank/DDBJ databases">
        <title>Phytoactinopolyspora halophila sp. nov., a novel halophilic actinomycete isolated from a saline soil in China.</title>
        <authorList>
            <person name="Tang S.-K."/>
        </authorList>
    </citation>
    <scope>NUCLEOTIDE SEQUENCE [LARGE SCALE GENOMIC DNA]</scope>
    <source>
        <strain evidence="7 8">YIM 96934</strain>
    </source>
</reference>
<dbReference type="EMBL" id="QMIG01000034">
    <property type="protein sequence ID" value="RAW09841.1"/>
    <property type="molecule type" value="Genomic_DNA"/>
</dbReference>
<dbReference type="InterPro" id="IPR008927">
    <property type="entry name" value="6-PGluconate_DH-like_C_sf"/>
</dbReference>
<comment type="caution">
    <text evidence="7">The sequence shown here is derived from an EMBL/GenBank/DDBJ whole genome shotgun (WGS) entry which is preliminary data.</text>
</comment>
<dbReference type="PANTHER" id="PTHR22981">
    <property type="entry name" value="3-HYDROXYISOBUTYRATE DEHYDROGENASE-RELATED"/>
    <property type="match status" value="1"/>
</dbReference>
<dbReference type="RefSeq" id="WP_112260142.1">
    <property type="nucleotide sequence ID" value="NZ_QMIG01000034.1"/>
</dbReference>
<dbReference type="InterPro" id="IPR002204">
    <property type="entry name" value="3-OH-isobutyrate_DH-rel_CS"/>
</dbReference>
<gene>
    <name evidence="7" type="ORF">DPM12_20060</name>
</gene>
<feature type="domain" description="6-phosphogluconate dehydrogenase NADP-binding" evidence="5">
    <location>
        <begin position="3"/>
        <end position="163"/>
    </location>
</feature>
<evidence type="ECO:0000256" key="3">
    <source>
        <dbReference type="ARBA" id="ARBA00023027"/>
    </source>
</evidence>
<dbReference type="GO" id="GO:0051287">
    <property type="term" value="F:NAD binding"/>
    <property type="evidence" value="ECO:0007669"/>
    <property type="project" value="InterPro"/>
</dbReference>
<dbReference type="Gene3D" id="1.10.1040.10">
    <property type="entry name" value="N-(1-d-carboxylethyl)-l-norvaline Dehydrogenase, domain 2"/>
    <property type="match status" value="1"/>
</dbReference>
<evidence type="ECO:0000256" key="2">
    <source>
        <dbReference type="ARBA" id="ARBA00023002"/>
    </source>
</evidence>
<dbReference type="InterPro" id="IPR015815">
    <property type="entry name" value="HIBADH-related"/>
</dbReference>
<dbReference type="PANTHER" id="PTHR22981:SF7">
    <property type="entry name" value="3-HYDROXYISOBUTYRATE DEHYDROGENASE, MITOCHONDRIAL"/>
    <property type="match status" value="1"/>
</dbReference>
<dbReference type="InterPro" id="IPR013328">
    <property type="entry name" value="6PGD_dom2"/>
</dbReference>
<dbReference type="Gene3D" id="3.40.50.720">
    <property type="entry name" value="NAD(P)-binding Rossmann-like Domain"/>
    <property type="match status" value="1"/>
</dbReference>
<evidence type="ECO:0000313" key="8">
    <source>
        <dbReference type="Proteomes" id="UP000250462"/>
    </source>
</evidence>
<dbReference type="GO" id="GO:0016054">
    <property type="term" value="P:organic acid catabolic process"/>
    <property type="evidence" value="ECO:0007669"/>
    <property type="project" value="UniProtKB-ARBA"/>
</dbReference>
<dbReference type="AlphaFoldDB" id="A0A329QCW4"/>
<evidence type="ECO:0000313" key="7">
    <source>
        <dbReference type="EMBL" id="RAW09841.1"/>
    </source>
</evidence>
<evidence type="ECO:0000256" key="4">
    <source>
        <dbReference type="PIRSR" id="PIRSR000103-1"/>
    </source>
</evidence>
<sequence length="295" mass="30451">MARIGFIGLGAMGAPMATNILAGGHQLMVYDTNSAAVEALRELGADIAADVSEMAESRDVIITMLPHPTAVEEIVLGPDGLVASGLRPGRTFVDMSTGDPLTAQRLAETLESKGVFAVDCPVGRTPEHAKEGALLLLAGGSSDAVERARPVLMCMGDELVHCGGPGTGQAMKLVNNMLTITVMQGVGEVLGVGLQAGLPLDLMREVTAKTLAQTSVMDKALPAKAFVGDLSPGFALRLAEKDIRLAVQLAANLSLSTPVAERALQRCTELVASGHADHDIGILAAEQAGLDKGQS</sequence>